<name>A0A645FZ62_9ZZZZ</name>
<feature type="compositionally biased region" description="Basic residues" evidence="1">
    <location>
        <begin position="73"/>
        <end position="103"/>
    </location>
</feature>
<proteinExistence type="predicted"/>
<evidence type="ECO:0000256" key="1">
    <source>
        <dbReference type="SAM" id="MobiDB-lite"/>
    </source>
</evidence>
<comment type="caution">
    <text evidence="2">The sequence shown here is derived from an EMBL/GenBank/DDBJ whole genome shotgun (WGS) entry which is preliminary data.</text>
</comment>
<feature type="region of interest" description="Disordered" evidence="1">
    <location>
        <begin position="49"/>
        <end position="153"/>
    </location>
</feature>
<accession>A0A645FZ62</accession>
<organism evidence="2">
    <name type="scientific">bioreactor metagenome</name>
    <dbReference type="NCBI Taxonomy" id="1076179"/>
    <lineage>
        <taxon>unclassified sequences</taxon>
        <taxon>metagenomes</taxon>
        <taxon>ecological metagenomes</taxon>
    </lineage>
</organism>
<reference evidence="2" key="1">
    <citation type="submission" date="2019-08" db="EMBL/GenBank/DDBJ databases">
        <authorList>
            <person name="Kucharzyk K."/>
            <person name="Murdoch R.W."/>
            <person name="Higgins S."/>
            <person name="Loffler F."/>
        </authorList>
    </citation>
    <scope>NUCLEOTIDE SEQUENCE</scope>
</reference>
<evidence type="ECO:0000313" key="2">
    <source>
        <dbReference type="EMBL" id="MPN18992.1"/>
    </source>
</evidence>
<feature type="region of interest" description="Disordered" evidence="1">
    <location>
        <begin position="1"/>
        <end position="23"/>
    </location>
</feature>
<dbReference type="EMBL" id="VSSQ01066461">
    <property type="protein sequence ID" value="MPN18992.1"/>
    <property type="molecule type" value="Genomic_DNA"/>
</dbReference>
<protein>
    <submittedName>
        <fullName evidence="2">Uncharacterized protein</fullName>
    </submittedName>
</protein>
<sequence length="153" mass="17480">MDPAQAAGCRLPAQPAHDQPHDGAHLQRLGQHLFRQSLQLQAVAWRPARPPGCGLERPGAGHPGARGLERDQRHHRLDHRPDRHRLGRRQRVRQRRLAHRPGRHLAPTDRDDAGHAPTDRRHDRPAGDLDAYQGHLRTHAADRRRTPRGTHRF</sequence>
<feature type="compositionally biased region" description="Basic and acidic residues" evidence="1">
    <location>
        <begin position="106"/>
        <end position="127"/>
    </location>
</feature>
<gene>
    <name evidence="2" type="ORF">SDC9_166358</name>
</gene>
<dbReference type="AlphaFoldDB" id="A0A645FZ62"/>